<proteinExistence type="predicted"/>
<feature type="region of interest" description="Disordered" evidence="1">
    <location>
        <begin position="134"/>
        <end position="217"/>
    </location>
</feature>
<dbReference type="AlphaFoldDB" id="A0AA35X043"/>
<dbReference type="EMBL" id="CASHTH010002642">
    <property type="protein sequence ID" value="CAI8033130.1"/>
    <property type="molecule type" value="Genomic_DNA"/>
</dbReference>
<feature type="signal peptide" evidence="3">
    <location>
        <begin position="1"/>
        <end position="26"/>
    </location>
</feature>
<organism evidence="4 5">
    <name type="scientific">Geodia barretti</name>
    <name type="common">Barrett's horny sponge</name>
    <dbReference type="NCBI Taxonomy" id="519541"/>
    <lineage>
        <taxon>Eukaryota</taxon>
        <taxon>Metazoa</taxon>
        <taxon>Porifera</taxon>
        <taxon>Demospongiae</taxon>
        <taxon>Heteroscleromorpha</taxon>
        <taxon>Tetractinellida</taxon>
        <taxon>Astrophorina</taxon>
        <taxon>Geodiidae</taxon>
        <taxon>Geodia</taxon>
    </lineage>
</organism>
<evidence type="ECO:0000256" key="1">
    <source>
        <dbReference type="SAM" id="MobiDB-lite"/>
    </source>
</evidence>
<evidence type="ECO:0000256" key="3">
    <source>
        <dbReference type="SAM" id="SignalP"/>
    </source>
</evidence>
<feature type="compositionally biased region" description="Polar residues" evidence="1">
    <location>
        <begin position="150"/>
        <end position="166"/>
    </location>
</feature>
<sequence length="217" mass="23678">MAGSYRAAACLAILALLSSLAGTVLAESVVDDSKCEDNGFQCPKDGEPSYKKYCCVETNGGLTLYSCCNPYFGLIIGISVGVPIVILIIVAVVVAYCVCHYYHSRKIRSLMATYHRRRQEENRRREVQLLAPPPYSVLGEDGEGGENELPTYSENDPFKIQTQSEAGVTEVNEEGPTLHLETVSASVEVEERERESVSTDHSNSDQAPLLDNGGQPQ</sequence>
<reference evidence="4" key="1">
    <citation type="submission" date="2023-03" db="EMBL/GenBank/DDBJ databases">
        <authorList>
            <person name="Steffen K."/>
            <person name="Cardenas P."/>
        </authorList>
    </citation>
    <scope>NUCLEOTIDE SEQUENCE</scope>
</reference>
<feature type="chain" id="PRO_5041408729" evidence="3">
    <location>
        <begin position="27"/>
        <end position="217"/>
    </location>
</feature>
<keyword evidence="3" id="KW-0732">Signal</keyword>
<evidence type="ECO:0000313" key="5">
    <source>
        <dbReference type="Proteomes" id="UP001174909"/>
    </source>
</evidence>
<evidence type="ECO:0000256" key="2">
    <source>
        <dbReference type="SAM" id="Phobius"/>
    </source>
</evidence>
<name>A0AA35X043_GEOBA</name>
<keyword evidence="2" id="KW-1133">Transmembrane helix</keyword>
<dbReference type="Proteomes" id="UP001174909">
    <property type="component" value="Unassembled WGS sequence"/>
</dbReference>
<keyword evidence="2" id="KW-0472">Membrane</keyword>
<protein>
    <submittedName>
        <fullName evidence="4">Uncharacterized protein</fullName>
    </submittedName>
</protein>
<feature type="transmembrane region" description="Helical" evidence="2">
    <location>
        <begin position="71"/>
        <end position="99"/>
    </location>
</feature>
<feature type="compositionally biased region" description="Basic and acidic residues" evidence="1">
    <location>
        <begin position="189"/>
        <end position="198"/>
    </location>
</feature>
<accession>A0AA35X043</accession>
<comment type="caution">
    <text evidence="4">The sequence shown here is derived from an EMBL/GenBank/DDBJ whole genome shotgun (WGS) entry which is preliminary data.</text>
</comment>
<gene>
    <name evidence="4" type="ORF">GBAR_LOCUS18684</name>
</gene>
<keyword evidence="5" id="KW-1185">Reference proteome</keyword>
<evidence type="ECO:0000313" key="4">
    <source>
        <dbReference type="EMBL" id="CAI8033130.1"/>
    </source>
</evidence>
<keyword evidence="2" id="KW-0812">Transmembrane</keyword>